<sequence>MANACPYGVVCVYIRRGLPNVFLRDTNQRKTTTTSYLEYMKAQTRKFRAARDAKLRASEGMSSSQVKPQDPHQNALLQKFNPLRTDDKRANILQGVMEPDWVNH</sequence>
<feature type="region of interest" description="Disordered" evidence="1">
    <location>
        <begin position="53"/>
        <end position="73"/>
    </location>
</feature>
<proteinExistence type="predicted"/>
<accession>A0ABD1YJ86</accession>
<name>A0ABD1YJ86_9MARC</name>
<keyword evidence="3" id="KW-1185">Reference proteome</keyword>
<dbReference type="Proteomes" id="UP001605036">
    <property type="component" value="Unassembled WGS sequence"/>
</dbReference>
<gene>
    <name evidence="2" type="ORF">R1flu_015542</name>
</gene>
<evidence type="ECO:0000256" key="1">
    <source>
        <dbReference type="SAM" id="MobiDB-lite"/>
    </source>
</evidence>
<dbReference type="EMBL" id="JBHFFA010000004">
    <property type="protein sequence ID" value="KAL2630856.1"/>
    <property type="molecule type" value="Genomic_DNA"/>
</dbReference>
<feature type="compositionally biased region" description="Polar residues" evidence="1">
    <location>
        <begin position="60"/>
        <end position="73"/>
    </location>
</feature>
<organism evidence="2 3">
    <name type="scientific">Riccia fluitans</name>
    <dbReference type="NCBI Taxonomy" id="41844"/>
    <lineage>
        <taxon>Eukaryota</taxon>
        <taxon>Viridiplantae</taxon>
        <taxon>Streptophyta</taxon>
        <taxon>Embryophyta</taxon>
        <taxon>Marchantiophyta</taxon>
        <taxon>Marchantiopsida</taxon>
        <taxon>Marchantiidae</taxon>
        <taxon>Marchantiales</taxon>
        <taxon>Ricciaceae</taxon>
        <taxon>Riccia</taxon>
    </lineage>
</organism>
<evidence type="ECO:0000313" key="3">
    <source>
        <dbReference type="Proteomes" id="UP001605036"/>
    </source>
</evidence>
<reference evidence="2 3" key="1">
    <citation type="submission" date="2024-09" db="EMBL/GenBank/DDBJ databases">
        <title>Chromosome-scale assembly of Riccia fluitans.</title>
        <authorList>
            <person name="Paukszto L."/>
            <person name="Sawicki J."/>
            <person name="Karawczyk K."/>
            <person name="Piernik-Szablinska J."/>
            <person name="Szczecinska M."/>
            <person name="Mazdziarz M."/>
        </authorList>
    </citation>
    <scope>NUCLEOTIDE SEQUENCE [LARGE SCALE GENOMIC DNA]</scope>
    <source>
        <strain evidence="2">Rf_01</strain>
        <tissue evidence="2">Aerial parts of the thallus</tissue>
    </source>
</reference>
<dbReference type="AlphaFoldDB" id="A0ABD1YJ86"/>
<protein>
    <submittedName>
        <fullName evidence="2">Uncharacterized protein</fullName>
    </submittedName>
</protein>
<evidence type="ECO:0000313" key="2">
    <source>
        <dbReference type="EMBL" id="KAL2630856.1"/>
    </source>
</evidence>
<comment type="caution">
    <text evidence="2">The sequence shown here is derived from an EMBL/GenBank/DDBJ whole genome shotgun (WGS) entry which is preliminary data.</text>
</comment>